<protein>
    <recommendedName>
        <fullName evidence="1">non-specific serine/threonine protein kinase</fullName>
        <ecNumber evidence="1">2.7.11.1</ecNumber>
    </recommendedName>
</protein>
<dbReference type="InterPro" id="IPR011009">
    <property type="entry name" value="Kinase-like_dom_sf"/>
</dbReference>
<dbReference type="EC" id="2.7.11.1" evidence="1"/>
<evidence type="ECO:0000256" key="9">
    <source>
        <dbReference type="SAM" id="MobiDB-lite"/>
    </source>
</evidence>
<dbReference type="OrthoDB" id="21018at2759"/>
<dbReference type="GO" id="GO:0072354">
    <property type="term" value="F:histone H3T3 kinase activity"/>
    <property type="evidence" value="ECO:0007669"/>
    <property type="project" value="TreeGrafter"/>
</dbReference>
<reference evidence="12" key="1">
    <citation type="submission" date="2017-03" db="EMBL/GenBank/DDBJ databases">
        <title>Genomes of endolithic fungi from Antarctica.</title>
        <authorList>
            <person name="Coleine C."/>
            <person name="Masonjones S."/>
            <person name="Stajich J.E."/>
        </authorList>
    </citation>
    <scope>NUCLEOTIDE SEQUENCE [LARGE SCALE GENOMIC DNA]</scope>
    <source>
        <strain evidence="12">CCFEE 5527</strain>
    </source>
</reference>
<feature type="region of interest" description="Disordered" evidence="9">
    <location>
        <begin position="22"/>
        <end position="135"/>
    </location>
</feature>
<dbReference type="InterPro" id="IPR024604">
    <property type="entry name" value="GSG2_C"/>
</dbReference>
<organism evidence="11 12">
    <name type="scientific">Cryoendolithus antarcticus</name>
    <dbReference type="NCBI Taxonomy" id="1507870"/>
    <lineage>
        <taxon>Eukaryota</taxon>
        <taxon>Fungi</taxon>
        <taxon>Dikarya</taxon>
        <taxon>Ascomycota</taxon>
        <taxon>Pezizomycotina</taxon>
        <taxon>Dothideomycetes</taxon>
        <taxon>Dothideomycetidae</taxon>
        <taxon>Cladosporiales</taxon>
        <taxon>Cladosporiaceae</taxon>
        <taxon>Cryoendolithus</taxon>
    </lineage>
</organism>
<evidence type="ECO:0000256" key="1">
    <source>
        <dbReference type="ARBA" id="ARBA00012513"/>
    </source>
</evidence>
<evidence type="ECO:0000256" key="4">
    <source>
        <dbReference type="ARBA" id="ARBA00022741"/>
    </source>
</evidence>
<comment type="catalytic activity">
    <reaction evidence="8">
        <text>L-seryl-[protein] + ATP = O-phospho-L-seryl-[protein] + ADP + H(+)</text>
        <dbReference type="Rhea" id="RHEA:17989"/>
        <dbReference type="Rhea" id="RHEA-COMP:9863"/>
        <dbReference type="Rhea" id="RHEA-COMP:11604"/>
        <dbReference type="ChEBI" id="CHEBI:15378"/>
        <dbReference type="ChEBI" id="CHEBI:29999"/>
        <dbReference type="ChEBI" id="CHEBI:30616"/>
        <dbReference type="ChEBI" id="CHEBI:83421"/>
        <dbReference type="ChEBI" id="CHEBI:456216"/>
        <dbReference type="EC" id="2.7.11.1"/>
    </reaction>
</comment>
<evidence type="ECO:0000256" key="7">
    <source>
        <dbReference type="ARBA" id="ARBA00047899"/>
    </source>
</evidence>
<feature type="domain" description="Protein kinase" evidence="10">
    <location>
        <begin position="218"/>
        <end position="659"/>
    </location>
</feature>
<accession>A0A1V8T446</accession>
<dbReference type="GO" id="GO:0000278">
    <property type="term" value="P:mitotic cell cycle"/>
    <property type="evidence" value="ECO:0007669"/>
    <property type="project" value="TreeGrafter"/>
</dbReference>
<dbReference type="Gene3D" id="3.30.200.20">
    <property type="entry name" value="Phosphorylase Kinase, domain 1"/>
    <property type="match status" value="1"/>
</dbReference>
<sequence length="670" mass="74696">MARQYGVYGKRSRAVHNTVDIFGSPQNLAPSPKEVTADNDKRGDATTVLDTETEKLTAASPQRPRRPLSERNDNSVLPIQSKRKPQRKDPWHVAKVPRAASEDSSIKEDARERAIGQEDRKGLDAASRLGEEVHDEEAIKPLPPASAVRGYDEDKDVPTDVTVEPTVVLSAILTPPEVVDNPAEQPDDIYSSHCRPLLNLTAHDICSFTDWASQLAEHFLLSKIAEASFGEVYRLTLHPNIPFDAPISTLRDQKSVLKVIALKSPAEALPRGKRERDRALKKAVVMSKPEDVASEVKLLQRMTSIPGYTNFRDVRVLSGRPGEPFISAWKSYNADQKTAKKDMSIFPDPAKKASYADDQLWAVIEMQDAGTDLERLVERGECSDVWTIWDVFWQSVIALAKGEEAAEFEHRDLHLGNICVRNSGASTEIDITKTLGFTGTEATLIDYTISRALMASSGHANSEVAFIDLADDPHIFNGDSTSEYQYDIYRYMRNAVYFLSPIAPFLRPDTSEPTPWRDFHPVTNLVWLHYILYTLLEQISWPSASRAPAKKKIEAWKRWKRANDLEFVLLKCSGLLEPFSTGVNGVSKAGDLVGLALEERWLRDEDVIGAVSDDEVDDLAGQVVNAGDLAMRLRGLEIAGHDRPAAKDHLAPAKDHHIMALDARRSSRKR</sequence>
<evidence type="ECO:0000256" key="3">
    <source>
        <dbReference type="ARBA" id="ARBA00022679"/>
    </source>
</evidence>
<dbReference type="PANTHER" id="PTHR24419">
    <property type="entry name" value="INTERLEUKIN-1 RECEPTOR-ASSOCIATED KINASE"/>
    <property type="match status" value="1"/>
</dbReference>
<dbReference type="GO" id="GO:0005737">
    <property type="term" value="C:cytoplasm"/>
    <property type="evidence" value="ECO:0007669"/>
    <property type="project" value="TreeGrafter"/>
</dbReference>
<name>A0A1V8T446_9PEZI</name>
<dbReference type="AlphaFoldDB" id="A0A1V8T446"/>
<dbReference type="GO" id="GO:0005524">
    <property type="term" value="F:ATP binding"/>
    <property type="evidence" value="ECO:0007669"/>
    <property type="project" value="UniProtKB-KW"/>
</dbReference>
<dbReference type="GO" id="GO:0035556">
    <property type="term" value="P:intracellular signal transduction"/>
    <property type="evidence" value="ECO:0007669"/>
    <property type="project" value="TreeGrafter"/>
</dbReference>
<keyword evidence="6" id="KW-0067">ATP-binding</keyword>
<proteinExistence type="predicted"/>
<comment type="catalytic activity">
    <reaction evidence="7">
        <text>L-threonyl-[protein] + ATP = O-phospho-L-threonyl-[protein] + ADP + H(+)</text>
        <dbReference type="Rhea" id="RHEA:46608"/>
        <dbReference type="Rhea" id="RHEA-COMP:11060"/>
        <dbReference type="Rhea" id="RHEA-COMP:11605"/>
        <dbReference type="ChEBI" id="CHEBI:15378"/>
        <dbReference type="ChEBI" id="CHEBI:30013"/>
        <dbReference type="ChEBI" id="CHEBI:30616"/>
        <dbReference type="ChEBI" id="CHEBI:61977"/>
        <dbReference type="ChEBI" id="CHEBI:456216"/>
        <dbReference type="EC" id="2.7.11.1"/>
    </reaction>
</comment>
<dbReference type="Gene3D" id="1.10.510.10">
    <property type="entry name" value="Transferase(Phosphotransferase) domain 1"/>
    <property type="match status" value="1"/>
</dbReference>
<keyword evidence="12" id="KW-1185">Reference proteome</keyword>
<feature type="compositionally biased region" description="Basic and acidic residues" evidence="9">
    <location>
        <begin position="35"/>
        <end position="44"/>
    </location>
</feature>
<comment type="caution">
    <text evidence="11">The sequence shown here is derived from an EMBL/GenBank/DDBJ whole genome shotgun (WGS) entry which is preliminary data.</text>
</comment>
<dbReference type="GO" id="GO:0005634">
    <property type="term" value="C:nucleus"/>
    <property type="evidence" value="ECO:0007669"/>
    <property type="project" value="TreeGrafter"/>
</dbReference>
<dbReference type="EMBL" id="NAJO01000017">
    <property type="protein sequence ID" value="OQO06031.1"/>
    <property type="molecule type" value="Genomic_DNA"/>
</dbReference>
<dbReference type="Pfam" id="PF12330">
    <property type="entry name" value="Haspin_kinase"/>
    <property type="match status" value="1"/>
</dbReference>
<keyword evidence="2" id="KW-0723">Serine/threonine-protein kinase</keyword>
<dbReference type="SUPFAM" id="SSF56112">
    <property type="entry name" value="Protein kinase-like (PK-like)"/>
    <property type="match status" value="1"/>
</dbReference>
<evidence type="ECO:0000256" key="2">
    <source>
        <dbReference type="ARBA" id="ARBA00022527"/>
    </source>
</evidence>
<dbReference type="InParanoid" id="A0A1V8T446"/>
<gene>
    <name evidence="11" type="ORF">B0A48_08619</name>
</gene>
<feature type="compositionally biased region" description="Basic and acidic residues" evidence="9">
    <location>
        <begin position="100"/>
        <end position="135"/>
    </location>
</feature>
<dbReference type="Proteomes" id="UP000192596">
    <property type="component" value="Unassembled WGS sequence"/>
</dbReference>
<evidence type="ECO:0000256" key="6">
    <source>
        <dbReference type="ARBA" id="ARBA00022840"/>
    </source>
</evidence>
<keyword evidence="5" id="KW-0418">Kinase</keyword>
<dbReference type="PANTHER" id="PTHR24419:SF18">
    <property type="entry name" value="SERINE_THREONINE-PROTEIN KINASE HASPIN"/>
    <property type="match status" value="1"/>
</dbReference>
<evidence type="ECO:0000313" key="12">
    <source>
        <dbReference type="Proteomes" id="UP000192596"/>
    </source>
</evidence>
<evidence type="ECO:0000256" key="5">
    <source>
        <dbReference type="ARBA" id="ARBA00022777"/>
    </source>
</evidence>
<dbReference type="STRING" id="1507870.A0A1V8T446"/>
<keyword evidence="4" id="KW-0547">Nucleotide-binding</keyword>
<dbReference type="PROSITE" id="PS50011">
    <property type="entry name" value="PROTEIN_KINASE_DOM"/>
    <property type="match status" value="1"/>
</dbReference>
<dbReference type="InterPro" id="IPR000719">
    <property type="entry name" value="Prot_kinase_dom"/>
</dbReference>
<dbReference type="SMART" id="SM01331">
    <property type="entry name" value="DUF3635"/>
    <property type="match status" value="1"/>
</dbReference>
<evidence type="ECO:0000256" key="8">
    <source>
        <dbReference type="ARBA" id="ARBA00048679"/>
    </source>
</evidence>
<evidence type="ECO:0000313" key="11">
    <source>
        <dbReference type="EMBL" id="OQO06031.1"/>
    </source>
</evidence>
<keyword evidence="3" id="KW-0808">Transferase</keyword>
<evidence type="ECO:0000259" key="10">
    <source>
        <dbReference type="PROSITE" id="PS50011"/>
    </source>
</evidence>